<dbReference type="Proteomes" id="UP000032545">
    <property type="component" value="Unassembled WGS sequence"/>
</dbReference>
<name>A0A0D8BGS5_9ACTN</name>
<sequence>MTGRTGPPGVDLPLAGVRVLDLADGRCESTGRYLADLGAEVLRIEPPGGAASRRVGPFTEDGTSLSFAVHSINKRGVVVDLTTAAGRELLGTLATTADILLHTARPDRQAALGLDPEGLLAAHPGLVVVSITDFGLTGPYRDWTGSSDVHVAIGGLLSRSGLPGLPPLLPPAFLADECAAAQAAWAALVAYASRLDTGRGDVVDFSVLTAVAQVLDPGYGISGSARAGATVRDLPRGRPDARHLYPIFPAADGWVRICLLAARQWQGMFRWLGEPAQFADPKYDNIGVRFAAAGELYPLIGKLFVERTMETIVAESIGFGVPAAALLDAAATVAGEHVRARGTFVPVEVAPGVTVPVADGLVEIDGVRAGRRYGPPPLGECDPTVLATAATTAAAPGPGAGVPGLPTALSGPDTGRADVPAGAAAAPRHPFAGLRVLDLGVIVVGAELGRLFADHGAEVIKVENRAFPDGSRQNRSGGEISESFAWGHRNKSSLGLNLRDPRGQAIFLRLAASADVVLSNFKPGTMESLGLGYDELARVNPGIIVADSSAFGSTGPWSRRLGYGPLVRATAGLSKLWRYPDLPDGFCDAITIYPDHVAARVSAVAVLALLLRRRRTGRGGTMSAAQIETIFYQMGVGLAEEYLRPGSVRAEGNDRRGDAPRGLFACAGDDEWCVVDVNAGGDGDGTFGRLADVVGEPRWRDDPRFATAAGRDAHRAEINAVVGRWTAARTPAQAARRLQEHGVPAGQMLRVHELPADPQLAARRLLVEQDQPQLPPPLLTLGGAAHYRDVADPLVGPAPLVAEHTRELAERLLGLSPAEVDELVAAGVLEAPRTAPPVP</sequence>
<dbReference type="EMBL" id="JYFN01000013">
    <property type="protein sequence ID" value="KJE23473.1"/>
    <property type="molecule type" value="Genomic_DNA"/>
</dbReference>
<dbReference type="PANTHER" id="PTHR48228:SF6">
    <property type="entry name" value="L-CARNITINE COA-TRANSFERASE"/>
    <property type="match status" value="1"/>
</dbReference>
<evidence type="ECO:0000313" key="4">
    <source>
        <dbReference type="Proteomes" id="UP000032545"/>
    </source>
</evidence>
<gene>
    <name evidence="3" type="ORF">FF36_02179</name>
</gene>
<dbReference type="Pfam" id="PF02515">
    <property type="entry name" value="CoA_transf_3"/>
    <property type="match status" value="2"/>
</dbReference>
<dbReference type="InterPro" id="IPR003673">
    <property type="entry name" value="CoA-Trfase_fam_III"/>
</dbReference>
<accession>A0A0D8BGS5</accession>
<dbReference type="AlphaFoldDB" id="A0A0D8BGS5"/>
<reference evidence="4" key="1">
    <citation type="submission" date="2015-02" db="EMBL/GenBank/DDBJ databases">
        <title>Draft Genome of Frankia sp. CpI1-S.</title>
        <authorList>
            <person name="Oshone R.T."/>
            <person name="Ngom M."/>
            <person name="Ghodhbane-Gtari F."/>
            <person name="Gtari M."/>
            <person name="Morris K."/>
            <person name="Thomas K."/>
            <person name="Sen A."/>
            <person name="Tisa L.S."/>
        </authorList>
    </citation>
    <scope>NUCLEOTIDE SEQUENCE [LARGE SCALE GENOMIC DNA]</scope>
    <source>
        <strain evidence="4">CpI1-S</strain>
    </source>
</reference>
<dbReference type="InterPro" id="IPR044855">
    <property type="entry name" value="CoA-Trfase_III_dom3_sf"/>
</dbReference>
<evidence type="ECO:0000313" key="3">
    <source>
        <dbReference type="EMBL" id="KJE23473.1"/>
    </source>
</evidence>
<dbReference type="Gene3D" id="3.40.50.10540">
    <property type="entry name" value="Crotonobetainyl-coa:carnitine coa-transferase, domain 1"/>
    <property type="match status" value="2"/>
</dbReference>
<dbReference type="RefSeq" id="WP_242422421.1">
    <property type="nucleotide sequence ID" value="NZ_JYFN01000013.1"/>
</dbReference>
<dbReference type="Gene3D" id="3.30.1540.10">
    <property type="entry name" value="formyl-coa transferase, domain 3"/>
    <property type="match status" value="2"/>
</dbReference>
<comment type="similarity">
    <text evidence="1">Belongs to the CoA-transferase III family.</text>
</comment>
<reference evidence="3 4" key="2">
    <citation type="journal article" date="2016" name="Genome Announc.">
        <title>Permanent Draft Genome Sequences for Two Variants of Frankia sp. Strain CpI1, the First Frankia Strain Isolated from Root Nodules of Comptonia peregrina.</title>
        <authorList>
            <person name="Oshone R."/>
            <person name="Hurst S.G.IV."/>
            <person name="Abebe-Akele F."/>
            <person name="Simpson S."/>
            <person name="Morris K."/>
            <person name="Thomas W.K."/>
            <person name="Tisa L.S."/>
        </authorList>
    </citation>
    <scope>NUCLEOTIDE SEQUENCE [LARGE SCALE GENOMIC DNA]</scope>
    <source>
        <strain evidence="4">CpI1-S</strain>
    </source>
</reference>
<dbReference type="PANTHER" id="PTHR48228">
    <property type="entry name" value="SUCCINYL-COA--D-CITRAMALATE COA-TRANSFERASE"/>
    <property type="match status" value="1"/>
</dbReference>
<protein>
    <submittedName>
        <fullName evidence="3">Putative acyl-CoA transferase/carnitine dehydratase</fullName>
    </submittedName>
</protein>
<dbReference type="InterPro" id="IPR023606">
    <property type="entry name" value="CoA-Trfase_III_dom_1_sf"/>
</dbReference>
<dbReference type="SUPFAM" id="SSF89796">
    <property type="entry name" value="CoA-transferase family III (CaiB/BaiF)"/>
    <property type="match status" value="2"/>
</dbReference>
<dbReference type="InterPro" id="IPR050509">
    <property type="entry name" value="CoA-transferase_III"/>
</dbReference>
<comment type="caution">
    <text evidence="3">The sequence shown here is derived from an EMBL/GenBank/DDBJ whole genome shotgun (WGS) entry which is preliminary data.</text>
</comment>
<dbReference type="PATRIC" id="fig|1502723.3.peg.1139"/>
<keyword evidence="4" id="KW-1185">Reference proteome</keyword>
<evidence type="ECO:0000256" key="2">
    <source>
        <dbReference type="ARBA" id="ARBA00022679"/>
    </source>
</evidence>
<keyword evidence="2 3" id="KW-0808">Transferase</keyword>
<evidence type="ECO:0000256" key="1">
    <source>
        <dbReference type="ARBA" id="ARBA00008383"/>
    </source>
</evidence>
<organism evidence="3 4">
    <name type="scientific">Frankia torreyi</name>
    <dbReference type="NCBI Taxonomy" id="1856"/>
    <lineage>
        <taxon>Bacteria</taxon>
        <taxon>Bacillati</taxon>
        <taxon>Actinomycetota</taxon>
        <taxon>Actinomycetes</taxon>
        <taxon>Frankiales</taxon>
        <taxon>Frankiaceae</taxon>
        <taxon>Frankia</taxon>
    </lineage>
</organism>
<dbReference type="GO" id="GO:0016740">
    <property type="term" value="F:transferase activity"/>
    <property type="evidence" value="ECO:0007669"/>
    <property type="project" value="UniProtKB-KW"/>
</dbReference>
<proteinExistence type="inferred from homology"/>